<comment type="caution">
    <text evidence="1">The sequence shown here is derived from an EMBL/GenBank/DDBJ whole genome shotgun (WGS) entry which is preliminary data.</text>
</comment>
<reference evidence="1" key="1">
    <citation type="submission" date="2021-02" db="EMBL/GenBank/DDBJ databases">
        <authorList>
            <person name="Nowell W R."/>
        </authorList>
    </citation>
    <scope>NUCLEOTIDE SEQUENCE</scope>
</reference>
<protein>
    <submittedName>
        <fullName evidence="1">Uncharacterized protein</fullName>
    </submittedName>
</protein>
<name>A0A816CJ89_9BILA</name>
<evidence type="ECO:0000313" key="3">
    <source>
        <dbReference type="EMBL" id="CAF4511297.1"/>
    </source>
</evidence>
<evidence type="ECO:0000313" key="4">
    <source>
        <dbReference type="Proteomes" id="UP000663829"/>
    </source>
</evidence>
<sequence length="150" mass="17268">NFLDEQNIPECSATRAYYASLLKQSQCLNINEFLEFDVSEAPADFIQEIENIRQDETAREIDTGKKLVRALKDTKDNTEYTQSCSVPIFSATFQKKRPDISIFPDDVHDESKYLPFNIVTIIELKKRTKAHLALDQIDVAQLMEYLGMLN</sequence>
<keyword evidence="4" id="KW-1185">Reference proteome</keyword>
<dbReference type="AlphaFoldDB" id="A0A816CJ89"/>
<evidence type="ECO:0000313" key="1">
    <source>
        <dbReference type="EMBL" id="CAF1621021.1"/>
    </source>
</evidence>
<proteinExistence type="predicted"/>
<accession>A0A816CJ89</accession>
<dbReference type="EMBL" id="CAJOBA010072289">
    <property type="protein sequence ID" value="CAF4398377.1"/>
    <property type="molecule type" value="Genomic_DNA"/>
</dbReference>
<dbReference type="Proteomes" id="UP000681722">
    <property type="component" value="Unassembled WGS sequence"/>
</dbReference>
<dbReference type="Proteomes" id="UP000682733">
    <property type="component" value="Unassembled WGS sequence"/>
</dbReference>
<dbReference type="EMBL" id="CAJOBC010107919">
    <property type="protein sequence ID" value="CAF4511297.1"/>
    <property type="molecule type" value="Genomic_DNA"/>
</dbReference>
<evidence type="ECO:0000313" key="2">
    <source>
        <dbReference type="EMBL" id="CAF4398377.1"/>
    </source>
</evidence>
<organism evidence="1 4">
    <name type="scientific">Didymodactylos carnosus</name>
    <dbReference type="NCBI Taxonomy" id="1234261"/>
    <lineage>
        <taxon>Eukaryota</taxon>
        <taxon>Metazoa</taxon>
        <taxon>Spiralia</taxon>
        <taxon>Gnathifera</taxon>
        <taxon>Rotifera</taxon>
        <taxon>Eurotatoria</taxon>
        <taxon>Bdelloidea</taxon>
        <taxon>Philodinida</taxon>
        <taxon>Philodinidae</taxon>
        <taxon>Didymodactylos</taxon>
    </lineage>
</organism>
<dbReference type="EMBL" id="CAJNOQ010040732">
    <property type="protein sequence ID" value="CAF1621021.1"/>
    <property type="molecule type" value="Genomic_DNA"/>
</dbReference>
<gene>
    <name evidence="1" type="ORF">GPM918_LOCUS43734</name>
    <name evidence="3" type="ORF">SRO942_LOCUS45321</name>
    <name evidence="2" type="ORF">TMI583_LOCUS43383</name>
</gene>
<dbReference type="Proteomes" id="UP000663829">
    <property type="component" value="Unassembled WGS sequence"/>
</dbReference>
<feature type="non-terminal residue" evidence="1">
    <location>
        <position position="1"/>
    </location>
</feature>